<dbReference type="OrthoDB" id="1550427at2"/>
<dbReference type="AlphaFoldDB" id="A0A2K9LQK7"/>
<dbReference type="Gene3D" id="3.90.1720.10">
    <property type="entry name" value="endopeptidase domain like (from Nostoc punctiforme)"/>
    <property type="match status" value="1"/>
</dbReference>
<dbReference type="EMBL" id="CP022684">
    <property type="protein sequence ID" value="AUM14639.1"/>
    <property type="molecule type" value="Genomic_DNA"/>
</dbReference>
<dbReference type="Proteomes" id="UP000235116">
    <property type="component" value="Chromosome"/>
</dbReference>
<dbReference type="KEGG" id="kak:Kalk_20370"/>
<dbReference type="RefSeq" id="WP_101896012.1">
    <property type="nucleotide sequence ID" value="NZ_CP022684.1"/>
</dbReference>
<keyword evidence="3" id="KW-1185">Reference proteome</keyword>
<dbReference type="SUPFAM" id="SSF54001">
    <property type="entry name" value="Cysteine proteinases"/>
    <property type="match status" value="1"/>
</dbReference>
<feature type="compositionally biased region" description="Polar residues" evidence="1">
    <location>
        <begin position="273"/>
        <end position="286"/>
    </location>
</feature>
<gene>
    <name evidence="2" type="ORF">Kalk_20370</name>
</gene>
<accession>A0A2K9LQK7</accession>
<dbReference type="InterPro" id="IPR038765">
    <property type="entry name" value="Papain-like_cys_pep_sf"/>
</dbReference>
<evidence type="ECO:0008006" key="4">
    <source>
        <dbReference type="Google" id="ProtNLM"/>
    </source>
</evidence>
<organism evidence="2 3">
    <name type="scientific">Ketobacter alkanivorans</name>
    <dbReference type="NCBI Taxonomy" id="1917421"/>
    <lineage>
        <taxon>Bacteria</taxon>
        <taxon>Pseudomonadati</taxon>
        <taxon>Pseudomonadota</taxon>
        <taxon>Gammaproteobacteria</taxon>
        <taxon>Pseudomonadales</taxon>
        <taxon>Ketobacteraceae</taxon>
        <taxon>Ketobacter</taxon>
    </lineage>
</organism>
<proteinExistence type="predicted"/>
<evidence type="ECO:0000313" key="3">
    <source>
        <dbReference type="Proteomes" id="UP000235116"/>
    </source>
</evidence>
<sequence>MQVFKQFIAFILEWLTRPREPKDHGLSDFDRIRLEIKPCDVVLVEGTSRSDSVIQTVTRSPWSHAALYIGRPLDIVDSDLKTIIGHFFNGSPDTPLVIESRLGEGIVVNPLDLYENEHLRVCRPKSLNEKDASQVVRFAVNRLGSHKGGGYLFDLFRFFFPWGMWPTNWRGSSFRRWAGRHTKNVTAAFIAECFGFIQFPVYPLVKITGDQGVQLLRRHPILCMPYEIDQSPNFEIVKYPFIDFKLYEHERLIPWKGSGVYSGMEQDPALVFQPNNTNKESNTEDSAVSVDESKVTPINSRQD</sequence>
<feature type="region of interest" description="Disordered" evidence="1">
    <location>
        <begin position="272"/>
        <end position="303"/>
    </location>
</feature>
<protein>
    <recommendedName>
        <fullName evidence="4">Lipo-like protein</fullName>
    </recommendedName>
</protein>
<reference evidence="3" key="1">
    <citation type="submission" date="2017-08" db="EMBL/GenBank/DDBJ databases">
        <title>Direct submision.</title>
        <authorList>
            <person name="Kim S.-J."/>
            <person name="Rhee S.-K."/>
        </authorList>
    </citation>
    <scope>NUCLEOTIDE SEQUENCE [LARGE SCALE GENOMIC DNA]</scope>
    <source>
        <strain evidence="3">GI5</strain>
    </source>
</reference>
<evidence type="ECO:0000313" key="2">
    <source>
        <dbReference type="EMBL" id="AUM14639.1"/>
    </source>
</evidence>
<evidence type="ECO:0000256" key="1">
    <source>
        <dbReference type="SAM" id="MobiDB-lite"/>
    </source>
</evidence>
<name>A0A2K9LQK7_9GAMM</name>